<gene>
    <name evidence="1" type="ORF">F2Q69_00026649</name>
</gene>
<organism evidence="1 2">
    <name type="scientific">Brassica cretica</name>
    <name type="common">Mustard</name>
    <dbReference type="NCBI Taxonomy" id="69181"/>
    <lineage>
        <taxon>Eukaryota</taxon>
        <taxon>Viridiplantae</taxon>
        <taxon>Streptophyta</taxon>
        <taxon>Embryophyta</taxon>
        <taxon>Tracheophyta</taxon>
        <taxon>Spermatophyta</taxon>
        <taxon>Magnoliopsida</taxon>
        <taxon>eudicotyledons</taxon>
        <taxon>Gunneridae</taxon>
        <taxon>Pentapetalae</taxon>
        <taxon>rosids</taxon>
        <taxon>malvids</taxon>
        <taxon>Brassicales</taxon>
        <taxon>Brassicaceae</taxon>
        <taxon>Brassiceae</taxon>
        <taxon>Brassica</taxon>
    </lineage>
</organism>
<comment type="caution">
    <text evidence="1">The sequence shown here is derived from an EMBL/GenBank/DDBJ whole genome shotgun (WGS) entry which is preliminary data.</text>
</comment>
<name>A0A8S9S7N1_BRACR</name>
<accession>A0A8S9S7N1</accession>
<evidence type="ECO:0000313" key="2">
    <source>
        <dbReference type="Proteomes" id="UP000712600"/>
    </source>
</evidence>
<protein>
    <recommendedName>
        <fullName evidence="3">Reverse transcriptase zinc-binding domain-containing protein</fullName>
    </recommendedName>
</protein>
<reference evidence="1" key="1">
    <citation type="submission" date="2019-12" db="EMBL/GenBank/DDBJ databases">
        <title>Genome sequencing and annotation of Brassica cretica.</title>
        <authorList>
            <person name="Studholme D.J."/>
            <person name="Sarris P."/>
        </authorList>
    </citation>
    <scope>NUCLEOTIDE SEQUENCE</scope>
    <source>
        <strain evidence="1">PFS-109/04</strain>
        <tissue evidence="1">Leaf</tissue>
    </source>
</reference>
<dbReference type="AlphaFoldDB" id="A0A8S9S7N1"/>
<proteinExistence type="predicted"/>
<evidence type="ECO:0008006" key="3">
    <source>
        <dbReference type="Google" id="ProtNLM"/>
    </source>
</evidence>
<evidence type="ECO:0000313" key="1">
    <source>
        <dbReference type="EMBL" id="KAF3588658.1"/>
    </source>
</evidence>
<sequence>MEHLLVHCSYAKEVWVRGPWTSEFIATQDSTLASTLQASYLWKALPPMNDPTPGTAFTSHQCNEGVGISSTLSEWESAQPCRPPVAHSLSSLNRIVSNSPETVFCNSDAAWKSEARSAGLAWIFSNQANTELARASAAQDHGGDR</sequence>
<dbReference type="EMBL" id="QGKX02000088">
    <property type="protein sequence ID" value="KAF3588658.1"/>
    <property type="molecule type" value="Genomic_DNA"/>
</dbReference>
<dbReference type="Proteomes" id="UP000712600">
    <property type="component" value="Unassembled WGS sequence"/>
</dbReference>